<organism evidence="3 4">
    <name type="scientific">Kibdelosporangium aridum</name>
    <dbReference type="NCBI Taxonomy" id="2030"/>
    <lineage>
        <taxon>Bacteria</taxon>
        <taxon>Bacillati</taxon>
        <taxon>Actinomycetota</taxon>
        <taxon>Actinomycetes</taxon>
        <taxon>Pseudonocardiales</taxon>
        <taxon>Pseudonocardiaceae</taxon>
        <taxon>Kibdelosporangium</taxon>
    </lineage>
</organism>
<evidence type="ECO:0000256" key="1">
    <source>
        <dbReference type="SAM" id="SignalP"/>
    </source>
</evidence>
<evidence type="ECO:0000259" key="2">
    <source>
        <dbReference type="Pfam" id="PF25116"/>
    </source>
</evidence>
<dbReference type="AlphaFoldDB" id="A0A1W2F3C8"/>
<feature type="signal peptide" evidence="1">
    <location>
        <begin position="1"/>
        <end position="22"/>
    </location>
</feature>
<dbReference type="Pfam" id="PF25116">
    <property type="entry name" value="CBM87_Agd3"/>
    <property type="match status" value="1"/>
</dbReference>
<feature type="chain" id="PRO_5039507513" description="Agd3 CBM87 domain-containing protein" evidence="1">
    <location>
        <begin position="23"/>
        <end position="693"/>
    </location>
</feature>
<dbReference type="InterPro" id="IPR056827">
    <property type="entry name" value="CBM87_Agd3"/>
</dbReference>
<sequence length="693" mass="75362">MKRIRTRVLPVLLAAAVTGSVATPPSSAVPSGGHVEHAHEHPLIRAAVARPKQSPPPPKLPVLNGPMSSAAPSTSAANATTKVALRVLVIASSSTDFGLPTWKSTLERIGQPYDVILAKNTTLRANMLVNNDGTAKYSAVLLTDNALISEGTSAFDPAEWAVLWSYERTHGIRQVSLYTSYGTFPEDYCLREGSEGPISTPVQAALTQAGSQFFDYLKASARIPITEAYAYRSRLQPGCSAQALLTLGNDVLGVTSTTADGRERAALTFSSGEYQVHTDLLGYGLLRWATNGVFIGEQRHWLNVDVDDWFNYTAHLYPDGRLETNPGFRLSGPEASATHAQQNSLRDRYPLADEFNLNIPYNGGNFIPTAPSRCSAMNTPDPLSSFSRCEANNFRWINHTMHHPAMDFTPYAENVAEIRDNLTVARDAGLVVPTEILKTGGYSGLGVYSTAPNGPLKDFGLTGSNRELLRAAKDLGVKYLHGNMSFEGHQPPCFNCAIPHPLEPAVSVVPDWPVNIGYQVTTPAEQTYLYNSLYGPNGQFPTHPRNLTYPEILALEAEVGLSHVLSGSVYAHTFHQGNAHHYAPGKSLIFDWVEEVVRQYNSFYQVPLKGPDWSKLATYSKARTAHFNEIKAGPDAVWDRLTNIVTINADTTGTLFVTGASLATVPSERYGADLISQASVRPGSQILLAQPTR</sequence>
<evidence type="ECO:0000313" key="4">
    <source>
        <dbReference type="Proteomes" id="UP000192674"/>
    </source>
</evidence>
<protein>
    <recommendedName>
        <fullName evidence="2">Agd3 CBM87 domain-containing protein</fullName>
    </recommendedName>
</protein>
<proteinExistence type="predicted"/>
<feature type="domain" description="Agd3 CBM87" evidence="2">
    <location>
        <begin position="84"/>
        <end position="251"/>
    </location>
</feature>
<keyword evidence="4" id="KW-1185">Reference proteome</keyword>
<keyword evidence="1" id="KW-0732">Signal</keyword>
<dbReference type="EMBL" id="FWXV01000004">
    <property type="protein sequence ID" value="SMD16332.1"/>
    <property type="molecule type" value="Genomic_DNA"/>
</dbReference>
<name>A0A1W2F3C8_KIBAR</name>
<gene>
    <name evidence="3" type="ORF">SAMN05661093_05471</name>
</gene>
<dbReference type="Proteomes" id="UP000192674">
    <property type="component" value="Unassembled WGS sequence"/>
</dbReference>
<evidence type="ECO:0000313" key="3">
    <source>
        <dbReference type="EMBL" id="SMD16332.1"/>
    </source>
</evidence>
<accession>A0A1W2F3C8</accession>
<reference evidence="3 4" key="1">
    <citation type="submission" date="2017-04" db="EMBL/GenBank/DDBJ databases">
        <authorList>
            <person name="Afonso C.L."/>
            <person name="Miller P.J."/>
            <person name="Scott M.A."/>
            <person name="Spackman E."/>
            <person name="Goraichik I."/>
            <person name="Dimitrov K.M."/>
            <person name="Suarez D.L."/>
            <person name="Swayne D.E."/>
        </authorList>
    </citation>
    <scope>NUCLEOTIDE SEQUENCE [LARGE SCALE GENOMIC DNA]</scope>
    <source>
        <strain evidence="3 4">DSM 43828</strain>
    </source>
</reference>